<comment type="similarity">
    <text evidence="2">Belongs to the bacterial solute-binding protein 5 family.</text>
</comment>
<dbReference type="InterPro" id="IPR000914">
    <property type="entry name" value="SBP_5_dom"/>
</dbReference>
<dbReference type="PANTHER" id="PTHR30290:SF64">
    <property type="entry name" value="ABC TRANSPORTER PERIPLASMIC BINDING PROTEIN"/>
    <property type="match status" value="1"/>
</dbReference>
<dbReference type="AlphaFoldDB" id="A0A0D6P913"/>
<dbReference type="Gene3D" id="3.10.105.10">
    <property type="entry name" value="Dipeptide-binding Protein, Domain 3"/>
    <property type="match status" value="1"/>
</dbReference>
<dbReference type="Gene3D" id="3.40.190.10">
    <property type="entry name" value="Periplasmic binding protein-like II"/>
    <property type="match status" value="1"/>
</dbReference>
<dbReference type="RefSeq" id="WP_048862107.1">
    <property type="nucleotide sequence ID" value="NZ_BANB01000481.1"/>
</dbReference>
<evidence type="ECO:0000256" key="3">
    <source>
        <dbReference type="ARBA" id="ARBA00022729"/>
    </source>
</evidence>
<dbReference type="InterPro" id="IPR030678">
    <property type="entry name" value="Peptide/Ni-bd"/>
</dbReference>
<proteinExistence type="inferred from homology"/>
<organism evidence="6 7">
    <name type="scientific">Acidisphaera rubrifaciens HS-AP3</name>
    <dbReference type="NCBI Taxonomy" id="1231350"/>
    <lineage>
        <taxon>Bacteria</taxon>
        <taxon>Pseudomonadati</taxon>
        <taxon>Pseudomonadota</taxon>
        <taxon>Alphaproteobacteria</taxon>
        <taxon>Acetobacterales</taxon>
        <taxon>Acetobacteraceae</taxon>
        <taxon>Acidisphaera</taxon>
    </lineage>
</organism>
<feature type="signal peptide" evidence="4">
    <location>
        <begin position="1"/>
        <end position="19"/>
    </location>
</feature>
<evidence type="ECO:0000313" key="7">
    <source>
        <dbReference type="Proteomes" id="UP000032680"/>
    </source>
</evidence>
<accession>A0A0D6P913</accession>
<dbReference type="GO" id="GO:0042884">
    <property type="term" value="P:microcin transport"/>
    <property type="evidence" value="ECO:0007669"/>
    <property type="project" value="TreeGrafter"/>
</dbReference>
<dbReference type="CDD" id="cd08497">
    <property type="entry name" value="MbnE-like"/>
    <property type="match status" value="1"/>
</dbReference>
<dbReference type="PIRSF" id="PIRSF002741">
    <property type="entry name" value="MppA"/>
    <property type="match status" value="1"/>
</dbReference>
<comment type="caution">
    <text evidence="6">The sequence shown here is derived from an EMBL/GenBank/DDBJ whole genome shotgun (WGS) entry which is preliminary data.</text>
</comment>
<comment type="subcellular location">
    <subcellularLocation>
        <location evidence="1">Periplasm</location>
    </subcellularLocation>
</comment>
<feature type="domain" description="Solute-binding protein family 5" evidence="5">
    <location>
        <begin position="134"/>
        <end position="519"/>
    </location>
</feature>
<keyword evidence="7" id="KW-1185">Reference proteome</keyword>
<keyword evidence="3 4" id="KW-0732">Signal</keyword>
<feature type="chain" id="PRO_5002309799" evidence="4">
    <location>
        <begin position="20"/>
        <end position="635"/>
    </location>
</feature>
<evidence type="ECO:0000256" key="2">
    <source>
        <dbReference type="ARBA" id="ARBA00005695"/>
    </source>
</evidence>
<gene>
    <name evidence="6" type="ORF">Asru_0481_02</name>
</gene>
<dbReference type="GO" id="GO:0030288">
    <property type="term" value="C:outer membrane-bounded periplasmic space"/>
    <property type="evidence" value="ECO:0007669"/>
    <property type="project" value="TreeGrafter"/>
</dbReference>
<evidence type="ECO:0000256" key="1">
    <source>
        <dbReference type="ARBA" id="ARBA00004418"/>
    </source>
</evidence>
<dbReference type="EMBL" id="BANB01000481">
    <property type="protein sequence ID" value="GAN77846.1"/>
    <property type="molecule type" value="Genomic_DNA"/>
</dbReference>
<dbReference type="GO" id="GO:1904680">
    <property type="term" value="F:peptide transmembrane transporter activity"/>
    <property type="evidence" value="ECO:0007669"/>
    <property type="project" value="TreeGrafter"/>
</dbReference>
<dbReference type="SUPFAM" id="SSF53850">
    <property type="entry name" value="Periplasmic binding protein-like II"/>
    <property type="match status" value="1"/>
</dbReference>
<evidence type="ECO:0000259" key="5">
    <source>
        <dbReference type="Pfam" id="PF00496"/>
    </source>
</evidence>
<dbReference type="Proteomes" id="UP000032680">
    <property type="component" value="Unassembled WGS sequence"/>
</dbReference>
<evidence type="ECO:0000313" key="6">
    <source>
        <dbReference type="EMBL" id="GAN77846.1"/>
    </source>
</evidence>
<dbReference type="PANTHER" id="PTHR30290">
    <property type="entry name" value="PERIPLASMIC BINDING COMPONENT OF ABC TRANSPORTER"/>
    <property type="match status" value="1"/>
</dbReference>
<dbReference type="GO" id="GO:0015833">
    <property type="term" value="P:peptide transport"/>
    <property type="evidence" value="ECO:0007669"/>
    <property type="project" value="TreeGrafter"/>
</dbReference>
<dbReference type="OrthoDB" id="9803988at2"/>
<evidence type="ECO:0000256" key="4">
    <source>
        <dbReference type="SAM" id="SignalP"/>
    </source>
</evidence>
<sequence length="635" mass="69727">MRVLAILLACLLGFGAARAAEPAPSAAPATPAHPPPATKAIGLTVLGTPALAAGFKHFPYVNPDAPKGGEVVLGAIGSYDSFNPFVLRGTPAFGLGSAWVVMPGGSGSGSAIGHVWESLLVAPADEIATGYCHLCADVEVPADRMWVAFDLRPEAKFSDGVPVTSEDVAWTFNTLRDKGRPGFRIAFADVRDVQTEGPHRVVFHFKSNENRELPLILGGMSVLPKHFFAGRDFTKPLVDVPVGSGPYKVAGFELGRSITYQRDPNWWARDLPTAVGTNNFDRVRIEYYRDATVALEAFKAGSIDARSENIAKNWATAYDFPAVKDGRVIRQVIPHHLPTGFQGYAMNTRRDVFKDMRVRAAMAQLFDFQWENKNLFYGAYTRTMSYFSNSDLASSGLPDAAELKLLEPLRADIPPAVFTTPFTLPVTDGSGNMTAQFRAALDLLRQAGWTVKDRRLVNAGGQQMAFTILLDDPSLERPTLPYVQNLQRIGINVQVRTVDPAQYERLTDAFDFDMTMMIYPEGDVPGNELRDYWSCAARDAQGSSNVIGACNKAIDTLITDVITAQDRPALITAARALDRVMLNSWYAVPNWDSRTFRVAWWDKFGHPDKPTREGFNFDLWWVDAAKAKALAAGAR</sequence>
<name>A0A0D6P913_9PROT</name>
<dbReference type="Pfam" id="PF00496">
    <property type="entry name" value="SBP_bac_5"/>
    <property type="match status" value="1"/>
</dbReference>
<protein>
    <submittedName>
        <fullName evidence="6">Oligopeptide-binding protein OppA</fullName>
    </submittedName>
</protein>
<dbReference type="GO" id="GO:0043190">
    <property type="term" value="C:ATP-binding cassette (ABC) transporter complex"/>
    <property type="evidence" value="ECO:0007669"/>
    <property type="project" value="InterPro"/>
</dbReference>
<dbReference type="InterPro" id="IPR039424">
    <property type="entry name" value="SBP_5"/>
</dbReference>
<reference evidence="6 7" key="1">
    <citation type="submission" date="2012-11" db="EMBL/GenBank/DDBJ databases">
        <title>Whole genome sequence of Acidisphaera rubrifaciens HS-AP3.</title>
        <authorList>
            <person name="Azuma Y."/>
            <person name="Higashiura N."/>
            <person name="Hirakawa H."/>
            <person name="Matsushita K."/>
        </authorList>
    </citation>
    <scope>NUCLEOTIDE SEQUENCE [LARGE SCALE GENOMIC DNA]</scope>
    <source>
        <strain evidence="6 7">HS-AP3</strain>
    </source>
</reference>